<protein>
    <submittedName>
        <fullName evidence="1">Uncharacterized protein</fullName>
    </submittedName>
</protein>
<accession>A0A1G2U112</accession>
<evidence type="ECO:0000313" key="1">
    <source>
        <dbReference type="EMBL" id="OHB03174.1"/>
    </source>
</evidence>
<dbReference type="AlphaFoldDB" id="A0A1G2U112"/>
<name>A0A1G2U112_9BACT</name>
<gene>
    <name evidence="1" type="ORF">A3B14_02480</name>
</gene>
<sequence length="165" mass="18409">MSEILPGGLRTSTGYLPAFEQSGTGDGLEYRHYAELGDGPEVSMEEAVDQLRQAFDDPVLFADPRFVQFRKYVKSFYPKTRYDEGGLGTSIHLEPAMKTLGLDTDELEENPGPLREVLGRELSLHDIISFTAYLLSNTSAPDSDDPRIVWLEELRGDRESPAPTI</sequence>
<dbReference type="Proteomes" id="UP000176800">
    <property type="component" value="Unassembled WGS sequence"/>
</dbReference>
<evidence type="ECO:0000313" key="2">
    <source>
        <dbReference type="Proteomes" id="UP000176800"/>
    </source>
</evidence>
<comment type="caution">
    <text evidence="1">The sequence shown here is derived from an EMBL/GenBank/DDBJ whole genome shotgun (WGS) entry which is preliminary data.</text>
</comment>
<reference evidence="1 2" key="1">
    <citation type="journal article" date="2016" name="Nat. Commun.">
        <title>Thousands of microbial genomes shed light on interconnected biogeochemical processes in an aquifer system.</title>
        <authorList>
            <person name="Anantharaman K."/>
            <person name="Brown C.T."/>
            <person name="Hug L.A."/>
            <person name="Sharon I."/>
            <person name="Castelle C.J."/>
            <person name="Probst A.J."/>
            <person name="Thomas B.C."/>
            <person name="Singh A."/>
            <person name="Wilkins M.J."/>
            <person name="Karaoz U."/>
            <person name="Brodie E.L."/>
            <person name="Williams K.H."/>
            <person name="Hubbard S.S."/>
            <person name="Banfield J.F."/>
        </authorList>
    </citation>
    <scope>NUCLEOTIDE SEQUENCE [LARGE SCALE GENOMIC DNA]</scope>
</reference>
<proteinExistence type="predicted"/>
<organism evidence="1 2">
    <name type="scientific">Candidatus Zambryskibacteria bacterium RIFCSPLOWO2_01_FULL_45_21</name>
    <dbReference type="NCBI Taxonomy" id="1802761"/>
    <lineage>
        <taxon>Bacteria</taxon>
        <taxon>Candidatus Zambryskiibacteriota</taxon>
    </lineage>
</organism>
<dbReference type="EMBL" id="MHWE01000022">
    <property type="protein sequence ID" value="OHB03174.1"/>
    <property type="molecule type" value="Genomic_DNA"/>
</dbReference>